<dbReference type="InterPro" id="IPR002645">
    <property type="entry name" value="STAS_dom"/>
</dbReference>
<sequence>MRARTTTTYDRSATTTIPILELWGNLVVPLQGEIRDSQMDELRDRLLARLRDRGARGLVIDASGVWLLDSHLCSMVGRIARAARLMGAETLLCGLGPDVVTTLLDMGIELEGIRTALGLEEALEQLGVHAESPDEEDDVWDELLDGRDDEDEGEGERDARDA</sequence>
<dbReference type="SUPFAM" id="SSF52091">
    <property type="entry name" value="SpoIIaa-like"/>
    <property type="match status" value="1"/>
</dbReference>
<organism evidence="3 4">
    <name type="scientific">Sandaracinus amylolyticus</name>
    <dbReference type="NCBI Taxonomy" id="927083"/>
    <lineage>
        <taxon>Bacteria</taxon>
        <taxon>Pseudomonadati</taxon>
        <taxon>Myxococcota</taxon>
        <taxon>Polyangia</taxon>
        <taxon>Polyangiales</taxon>
        <taxon>Sandaracinaceae</taxon>
        <taxon>Sandaracinus</taxon>
    </lineage>
</organism>
<dbReference type="Pfam" id="PF01740">
    <property type="entry name" value="STAS"/>
    <property type="match status" value="1"/>
</dbReference>
<dbReference type="STRING" id="927083.DB32_005066"/>
<keyword evidence="4" id="KW-1185">Reference proteome</keyword>
<evidence type="ECO:0000256" key="1">
    <source>
        <dbReference type="SAM" id="MobiDB-lite"/>
    </source>
</evidence>
<evidence type="ECO:0000313" key="3">
    <source>
        <dbReference type="EMBL" id="AKF07917.1"/>
    </source>
</evidence>
<evidence type="ECO:0000313" key="4">
    <source>
        <dbReference type="Proteomes" id="UP000034883"/>
    </source>
</evidence>
<proteinExistence type="predicted"/>
<accession>A0A0F6W5H6</accession>
<evidence type="ECO:0000259" key="2">
    <source>
        <dbReference type="PROSITE" id="PS50801"/>
    </source>
</evidence>
<dbReference type="CDD" id="cd07041">
    <property type="entry name" value="STAS_RsbR_RsbS_like"/>
    <property type="match status" value="1"/>
</dbReference>
<feature type="region of interest" description="Disordered" evidence="1">
    <location>
        <begin position="128"/>
        <end position="162"/>
    </location>
</feature>
<dbReference type="InterPro" id="IPR051932">
    <property type="entry name" value="Bact_StressResp_Reg"/>
</dbReference>
<dbReference type="PANTHER" id="PTHR33745:SF1">
    <property type="entry name" value="RSBT ANTAGONIST PROTEIN RSBS"/>
    <property type="match status" value="1"/>
</dbReference>
<dbReference type="AlphaFoldDB" id="A0A0F6W5H6"/>
<dbReference type="PROSITE" id="PS50801">
    <property type="entry name" value="STAS"/>
    <property type="match status" value="1"/>
</dbReference>
<protein>
    <submittedName>
        <fullName evidence="3">RsbS, negative regulator of sigma-B</fullName>
    </submittedName>
</protein>
<dbReference type="RefSeq" id="WP_053235120.1">
    <property type="nucleotide sequence ID" value="NZ_CP011125.1"/>
</dbReference>
<reference evidence="3 4" key="1">
    <citation type="submission" date="2015-03" db="EMBL/GenBank/DDBJ databases">
        <title>Genome assembly of Sandaracinus amylolyticus DSM 53668.</title>
        <authorList>
            <person name="Sharma G."/>
            <person name="Subramanian S."/>
        </authorList>
    </citation>
    <scope>NUCLEOTIDE SEQUENCE [LARGE SCALE GENOMIC DNA]</scope>
    <source>
        <strain evidence="3 4">DSM 53668</strain>
    </source>
</reference>
<name>A0A0F6W5H6_9BACT</name>
<dbReference type="InterPro" id="IPR036513">
    <property type="entry name" value="STAS_dom_sf"/>
</dbReference>
<dbReference type="OrthoDB" id="9797171at2"/>
<dbReference type="EMBL" id="CP011125">
    <property type="protein sequence ID" value="AKF07917.1"/>
    <property type="molecule type" value="Genomic_DNA"/>
</dbReference>
<dbReference type="Proteomes" id="UP000034883">
    <property type="component" value="Chromosome"/>
</dbReference>
<dbReference type="KEGG" id="samy:DB32_005066"/>
<gene>
    <name evidence="3" type="ORF">DB32_005066</name>
</gene>
<feature type="domain" description="STAS" evidence="2">
    <location>
        <begin position="15"/>
        <end position="126"/>
    </location>
</feature>
<feature type="compositionally biased region" description="Acidic residues" evidence="1">
    <location>
        <begin position="133"/>
        <end position="155"/>
    </location>
</feature>
<dbReference type="Gene3D" id="3.30.750.24">
    <property type="entry name" value="STAS domain"/>
    <property type="match status" value="1"/>
</dbReference>
<dbReference type="PANTHER" id="PTHR33745">
    <property type="entry name" value="RSBT ANTAGONIST PROTEIN RSBS-RELATED"/>
    <property type="match status" value="1"/>
</dbReference>